<dbReference type="InterPro" id="IPR001077">
    <property type="entry name" value="COMT_C"/>
</dbReference>
<accession>A0A2J6RYX2</accession>
<keyword evidence="2 7" id="KW-0808">Transferase</keyword>
<dbReference type="InterPro" id="IPR016461">
    <property type="entry name" value="COMT-like"/>
</dbReference>
<gene>
    <name evidence="7" type="ORF">L207DRAFT_542863</name>
</gene>
<dbReference type="Gene3D" id="3.40.50.150">
    <property type="entry name" value="Vaccinia Virus protein VP39"/>
    <property type="match status" value="1"/>
</dbReference>
<dbReference type="PANTHER" id="PTHR43712">
    <property type="entry name" value="PUTATIVE (AFU_ORTHOLOGUE AFUA_4G14580)-RELATED"/>
    <property type="match status" value="1"/>
</dbReference>
<evidence type="ECO:0000259" key="6">
    <source>
        <dbReference type="Pfam" id="PF08100"/>
    </source>
</evidence>
<dbReference type="Gene3D" id="1.10.10.10">
    <property type="entry name" value="Winged helix-like DNA-binding domain superfamily/Winged helix DNA-binding domain"/>
    <property type="match status" value="1"/>
</dbReference>
<dbReference type="InterPro" id="IPR012967">
    <property type="entry name" value="COMT_dimerisation"/>
</dbReference>
<dbReference type="PIRSF" id="PIRSF005739">
    <property type="entry name" value="O-mtase"/>
    <property type="match status" value="1"/>
</dbReference>
<sequence>MDLLPLVQKIQTEAELLSSGNETARARLLHVIQKLNLAVETPTQTLMRISYQPVQNVSIRIAVEMGLPAAIAARKREVETATELAKKSGADIRFIVRIMRVLVALGVVGESGEETYRSIAVTEELASASWTGGTRYLYDSLVPTTAKLVEFLHATGFQNPTGKSPFEYAFGESLWSWVGSDSQRQSDMMAYMAGRRKGGIRWTEVFDPKSLIPTARTGKEDVLLVDIGGNQGHDLKLFQERKSNLPGKLILQDLPEAVKKLEKLDGIEVMAYDFFTPQPVKSAQVYFFRAICHDWSDAKCREFLGNTVKAMENGYSKLLINDFVLPDTEVPLHPALLDITMMSLCSGVERSEKQWRDLIDSVGLQIVKIWRTEGVEAVIETTLKG</sequence>
<feature type="active site" description="Proton acceptor" evidence="4">
    <location>
        <position position="293"/>
    </location>
</feature>
<dbReference type="Pfam" id="PF08100">
    <property type="entry name" value="Dimerisation"/>
    <property type="match status" value="1"/>
</dbReference>
<dbReference type="GO" id="GO:0046983">
    <property type="term" value="F:protein dimerization activity"/>
    <property type="evidence" value="ECO:0007669"/>
    <property type="project" value="InterPro"/>
</dbReference>
<dbReference type="PROSITE" id="PS51683">
    <property type="entry name" value="SAM_OMT_II"/>
    <property type="match status" value="1"/>
</dbReference>
<evidence type="ECO:0000256" key="2">
    <source>
        <dbReference type="ARBA" id="ARBA00022679"/>
    </source>
</evidence>
<dbReference type="Pfam" id="PF00891">
    <property type="entry name" value="Methyltransf_2"/>
    <property type="match status" value="1"/>
</dbReference>
<evidence type="ECO:0000256" key="3">
    <source>
        <dbReference type="ARBA" id="ARBA00022691"/>
    </source>
</evidence>
<name>A0A2J6RYX2_HYAVF</name>
<dbReference type="InterPro" id="IPR036390">
    <property type="entry name" value="WH_DNA-bd_sf"/>
</dbReference>
<evidence type="ECO:0000259" key="5">
    <source>
        <dbReference type="Pfam" id="PF00891"/>
    </source>
</evidence>
<dbReference type="EMBL" id="KZ613942">
    <property type="protein sequence ID" value="PMD43708.1"/>
    <property type="molecule type" value="Genomic_DNA"/>
</dbReference>
<dbReference type="GO" id="GO:0008171">
    <property type="term" value="F:O-methyltransferase activity"/>
    <property type="evidence" value="ECO:0007669"/>
    <property type="project" value="InterPro"/>
</dbReference>
<evidence type="ECO:0000313" key="8">
    <source>
        <dbReference type="Proteomes" id="UP000235786"/>
    </source>
</evidence>
<feature type="domain" description="O-methyltransferase C-terminal" evidence="5">
    <location>
        <begin position="159"/>
        <end position="364"/>
    </location>
</feature>
<dbReference type="InterPro" id="IPR036388">
    <property type="entry name" value="WH-like_DNA-bd_sf"/>
</dbReference>
<feature type="domain" description="O-methyltransferase dimerisation" evidence="6">
    <location>
        <begin position="59"/>
        <end position="120"/>
    </location>
</feature>
<keyword evidence="3" id="KW-0949">S-adenosyl-L-methionine</keyword>
<evidence type="ECO:0000256" key="1">
    <source>
        <dbReference type="ARBA" id="ARBA00022603"/>
    </source>
</evidence>
<organism evidence="7 8">
    <name type="scientific">Hyaloscypha variabilis (strain UAMH 11265 / GT02V1 / F)</name>
    <name type="common">Meliniomyces variabilis</name>
    <dbReference type="NCBI Taxonomy" id="1149755"/>
    <lineage>
        <taxon>Eukaryota</taxon>
        <taxon>Fungi</taxon>
        <taxon>Dikarya</taxon>
        <taxon>Ascomycota</taxon>
        <taxon>Pezizomycotina</taxon>
        <taxon>Leotiomycetes</taxon>
        <taxon>Helotiales</taxon>
        <taxon>Hyaloscyphaceae</taxon>
        <taxon>Hyaloscypha</taxon>
        <taxon>Hyaloscypha variabilis</taxon>
    </lineage>
</organism>
<dbReference type="InterPro" id="IPR029063">
    <property type="entry name" value="SAM-dependent_MTases_sf"/>
</dbReference>
<dbReference type="SUPFAM" id="SSF46785">
    <property type="entry name" value="Winged helix' DNA-binding domain"/>
    <property type="match status" value="1"/>
</dbReference>
<evidence type="ECO:0000313" key="7">
    <source>
        <dbReference type="EMBL" id="PMD43708.1"/>
    </source>
</evidence>
<dbReference type="Proteomes" id="UP000235786">
    <property type="component" value="Unassembled WGS sequence"/>
</dbReference>
<dbReference type="PANTHER" id="PTHR43712:SF11">
    <property type="entry name" value="O-METHYLTRANSFERASE (AFU_ORTHOLOGUE AFUA_2G17820)-RELATED"/>
    <property type="match status" value="1"/>
</dbReference>
<keyword evidence="8" id="KW-1185">Reference proteome</keyword>
<evidence type="ECO:0000256" key="4">
    <source>
        <dbReference type="PIRSR" id="PIRSR005739-1"/>
    </source>
</evidence>
<keyword evidence="1 7" id="KW-0489">Methyltransferase</keyword>
<reference evidence="7 8" key="1">
    <citation type="submission" date="2016-04" db="EMBL/GenBank/DDBJ databases">
        <title>A degradative enzymes factory behind the ericoid mycorrhizal symbiosis.</title>
        <authorList>
            <consortium name="DOE Joint Genome Institute"/>
            <person name="Martino E."/>
            <person name="Morin E."/>
            <person name="Grelet G."/>
            <person name="Kuo A."/>
            <person name="Kohler A."/>
            <person name="Daghino S."/>
            <person name="Barry K."/>
            <person name="Choi C."/>
            <person name="Cichocki N."/>
            <person name="Clum A."/>
            <person name="Copeland A."/>
            <person name="Hainaut M."/>
            <person name="Haridas S."/>
            <person name="Labutti K."/>
            <person name="Lindquist E."/>
            <person name="Lipzen A."/>
            <person name="Khouja H.-R."/>
            <person name="Murat C."/>
            <person name="Ohm R."/>
            <person name="Olson A."/>
            <person name="Spatafora J."/>
            <person name="Veneault-Fourrey C."/>
            <person name="Henrissat B."/>
            <person name="Grigoriev I."/>
            <person name="Martin F."/>
            <person name="Perotto S."/>
        </authorList>
    </citation>
    <scope>NUCLEOTIDE SEQUENCE [LARGE SCALE GENOMIC DNA]</scope>
    <source>
        <strain evidence="7 8">F</strain>
    </source>
</reference>
<dbReference type="SUPFAM" id="SSF53335">
    <property type="entry name" value="S-adenosyl-L-methionine-dependent methyltransferases"/>
    <property type="match status" value="1"/>
</dbReference>
<dbReference type="OrthoDB" id="1535081at2759"/>
<protein>
    <submittedName>
        <fullName evidence="7">S-adenosyl-L-methionine-dependent methyltransferase</fullName>
    </submittedName>
</protein>
<dbReference type="GO" id="GO:0032259">
    <property type="term" value="P:methylation"/>
    <property type="evidence" value="ECO:0007669"/>
    <property type="project" value="UniProtKB-KW"/>
</dbReference>
<proteinExistence type="predicted"/>
<dbReference type="AlphaFoldDB" id="A0A2J6RYX2"/>